<name>A0A6L6PT01_9BURK</name>
<dbReference type="EMBL" id="WNKY01000095">
    <property type="protein sequence ID" value="MTV41992.1"/>
    <property type="molecule type" value="Genomic_DNA"/>
</dbReference>
<organism evidence="3 4">
    <name type="scientific">Duganella radicis</name>
    <dbReference type="NCBI Taxonomy" id="551988"/>
    <lineage>
        <taxon>Bacteria</taxon>
        <taxon>Pseudomonadati</taxon>
        <taxon>Pseudomonadota</taxon>
        <taxon>Betaproteobacteria</taxon>
        <taxon>Burkholderiales</taxon>
        <taxon>Oxalobacteraceae</taxon>
        <taxon>Telluria group</taxon>
        <taxon>Duganella</taxon>
    </lineage>
</organism>
<proteinExistence type="predicted"/>
<dbReference type="AlphaFoldDB" id="A0A6L6PT01"/>
<dbReference type="Proteomes" id="UP000475582">
    <property type="component" value="Unassembled WGS sequence"/>
</dbReference>
<dbReference type="RefSeq" id="WP_155468422.1">
    <property type="nucleotide sequence ID" value="NZ_WNKY01000095.1"/>
</dbReference>
<feature type="transmembrane region" description="Helical" evidence="1">
    <location>
        <begin position="61"/>
        <end position="81"/>
    </location>
</feature>
<sequence length="184" mass="20229">MRSLLRPAPLFVLISYLLLSLVPCVPLLLGKQVPGLTHVLLVEALAWLAVWSVLQRPAWFHWLLIPAFLALPTEIYLFIYYGQGISTHHLGIIAETSPKEAMEFLGRKVWLMAAVLLGVIAWWVAVQIAARRSPALAWRGKSRWIVLGILVALAALWAYGWEFGVRARPPAPATHASAGSGAAP</sequence>
<dbReference type="InterPro" id="IPR012549">
    <property type="entry name" value="EptA-like_N"/>
</dbReference>
<keyword evidence="1" id="KW-1133">Transmembrane helix</keyword>
<dbReference type="GO" id="GO:0016020">
    <property type="term" value="C:membrane"/>
    <property type="evidence" value="ECO:0007669"/>
    <property type="project" value="InterPro"/>
</dbReference>
<feature type="transmembrane region" description="Helical" evidence="1">
    <location>
        <begin position="109"/>
        <end position="130"/>
    </location>
</feature>
<keyword evidence="1" id="KW-0472">Membrane</keyword>
<comment type="caution">
    <text evidence="3">The sequence shown here is derived from an EMBL/GenBank/DDBJ whole genome shotgun (WGS) entry which is preliminary data.</text>
</comment>
<dbReference type="Pfam" id="PF08019">
    <property type="entry name" value="EptA_B_N"/>
    <property type="match status" value="1"/>
</dbReference>
<feature type="transmembrane region" description="Helical" evidence="1">
    <location>
        <begin position="35"/>
        <end position="54"/>
    </location>
</feature>
<evidence type="ECO:0000313" key="4">
    <source>
        <dbReference type="Proteomes" id="UP000475582"/>
    </source>
</evidence>
<reference evidence="3 4" key="1">
    <citation type="submission" date="2019-11" db="EMBL/GenBank/DDBJ databases">
        <title>Type strains purchased from KCTC, JCM and DSMZ.</title>
        <authorList>
            <person name="Lu H."/>
        </authorList>
    </citation>
    <scope>NUCLEOTIDE SEQUENCE [LARGE SCALE GENOMIC DNA]</scope>
    <source>
        <strain evidence="3 4">KCTC 22382</strain>
    </source>
</reference>
<evidence type="ECO:0000313" key="3">
    <source>
        <dbReference type="EMBL" id="MTV41992.1"/>
    </source>
</evidence>
<accession>A0A6L6PT01</accession>
<protein>
    <submittedName>
        <fullName evidence="3">DUF1705 domain-containing protein</fullName>
    </submittedName>
</protein>
<feature type="non-terminal residue" evidence="3">
    <location>
        <position position="184"/>
    </location>
</feature>
<evidence type="ECO:0000259" key="2">
    <source>
        <dbReference type="Pfam" id="PF08019"/>
    </source>
</evidence>
<feature type="transmembrane region" description="Helical" evidence="1">
    <location>
        <begin position="142"/>
        <end position="160"/>
    </location>
</feature>
<gene>
    <name evidence="3" type="ORF">GM676_31055</name>
</gene>
<feature type="transmembrane region" description="Helical" evidence="1">
    <location>
        <begin position="7"/>
        <end position="29"/>
    </location>
</feature>
<keyword evidence="1" id="KW-0812">Transmembrane</keyword>
<feature type="domain" description="Phosphoethanolamine transferase N-terminal" evidence="2">
    <location>
        <begin position="46"/>
        <end position="158"/>
    </location>
</feature>
<evidence type="ECO:0000256" key="1">
    <source>
        <dbReference type="SAM" id="Phobius"/>
    </source>
</evidence>
<keyword evidence="4" id="KW-1185">Reference proteome</keyword>